<dbReference type="AlphaFoldDB" id="A0A2P2QSE2"/>
<proteinExistence type="predicted"/>
<name>A0A2P2QSE2_RHIMU</name>
<protein>
    <submittedName>
        <fullName evidence="1">Uncharacterized protein</fullName>
    </submittedName>
</protein>
<evidence type="ECO:0000313" key="1">
    <source>
        <dbReference type="EMBL" id="MBX69848.1"/>
    </source>
</evidence>
<sequence>MDLSITHFTQTFENSSVVLGSVKETRISCYNLDSSSDAE</sequence>
<organism evidence="1">
    <name type="scientific">Rhizophora mucronata</name>
    <name type="common">Asiatic mangrove</name>
    <dbReference type="NCBI Taxonomy" id="61149"/>
    <lineage>
        <taxon>Eukaryota</taxon>
        <taxon>Viridiplantae</taxon>
        <taxon>Streptophyta</taxon>
        <taxon>Embryophyta</taxon>
        <taxon>Tracheophyta</taxon>
        <taxon>Spermatophyta</taxon>
        <taxon>Magnoliopsida</taxon>
        <taxon>eudicotyledons</taxon>
        <taxon>Gunneridae</taxon>
        <taxon>Pentapetalae</taxon>
        <taxon>rosids</taxon>
        <taxon>fabids</taxon>
        <taxon>Malpighiales</taxon>
        <taxon>Rhizophoraceae</taxon>
        <taxon>Rhizophora</taxon>
    </lineage>
</organism>
<dbReference type="EMBL" id="GGEC01089364">
    <property type="protein sequence ID" value="MBX69848.1"/>
    <property type="molecule type" value="Transcribed_RNA"/>
</dbReference>
<accession>A0A2P2QSE2</accession>
<reference evidence="1" key="1">
    <citation type="submission" date="2018-02" db="EMBL/GenBank/DDBJ databases">
        <title>Rhizophora mucronata_Transcriptome.</title>
        <authorList>
            <person name="Meera S.P."/>
            <person name="Sreeshan A."/>
            <person name="Augustine A."/>
        </authorList>
    </citation>
    <scope>NUCLEOTIDE SEQUENCE</scope>
    <source>
        <tissue evidence="1">Leaf</tissue>
    </source>
</reference>